<keyword evidence="2" id="KW-1185">Reference proteome</keyword>
<sequence>MSDREPYGRLHSGTLRGRFLIDLVCPGGPLPCASVRAMTENRTIEPDALNEGARLLFDLAEAMREQYRGVGEDYTATADRFAGLLPAGSSALSDFEKRWSGYEYKDMVENVTALAEYLAVFAADAEAVEDYIAADFNRLADPALFGTEIRAAAVDTHSAATTYDGPR</sequence>
<name>A0ABN2FXB9_9ACTN</name>
<comment type="caution">
    <text evidence="1">The sequence shown here is derived from an EMBL/GenBank/DDBJ whole genome shotgun (WGS) entry which is preliminary data.</text>
</comment>
<evidence type="ECO:0000313" key="1">
    <source>
        <dbReference type="EMBL" id="GAA1661492.1"/>
    </source>
</evidence>
<dbReference type="Proteomes" id="UP001499851">
    <property type="component" value="Unassembled WGS sequence"/>
</dbReference>
<gene>
    <name evidence="1" type="ORF">GCM10009830_03330</name>
</gene>
<organism evidence="1 2">
    <name type="scientific">Glycomyces endophyticus</name>
    <dbReference type="NCBI Taxonomy" id="480996"/>
    <lineage>
        <taxon>Bacteria</taxon>
        <taxon>Bacillati</taxon>
        <taxon>Actinomycetota</taxon>
        <taxon>Actinomycetes</taxon>
        <taxon>Glycomycetales</taxon>
        <taxon>Glycomycetaceae</taxon>
        <taxon>Glycomyces</taxon>
    </lineage>
</organism>
<accession>A0ABN2FXB9</accession>
<proteinExistence type="predicted"/>
<reference evidence="1 2" key="1">
    <citation type="journal article" date="2019" name="Int. J. Syst. Evol. Microbiol.">
        <title>The Global Catalogue of Microorganisms (GCM) 10K type strain sequencing project: providing services to taxonomists for standard genome sequencing and annotation.</title>
        <authorList>
            <consortium name="The Broad Institute Genomics Platform"/>
            <consortium name="The Broad Institute Genome Sequencing Center for Infectious Disease"/>
            <person name="Wu L."/>
            <person name="Ma J."/>
        </authorList>
    </citation>
    <scope>NUCLEOTIDE SEQUENCE [LARGE SCALE GENOMIC DNA]</scope>
    <source>
        <strain evidence="1 2">JCM 16001</strain>
    </source>
</reference>
<protein>
    <submittedName>
        <fullName evidence="1">Uncharacterized protein</fullName>
    </submittedName>
</protein>
<evidence type="ECO:0000313" key="2">
    <source>
        <dbReference type="Proteomes" id="UP001499851"/>
    </source>
</evidence>
<dbReference type="EMBL" id="BAAAQF010000002">
    <property type="protein sequence ID" value="GAA1661492.1"/>
    <property type="molecule type" value="Genomic_DNA"/>
</dbReference>